<gene>
    <name evidence="1" type="ORF">ENJ65_00230</name>
</gene>
<dbReference type="AlphaFoldDB" id="A0A832J2C1"/>
<organism evidence="1">
    <name type="scientific">Candidatus Tenderia electrophaga</name>
    <dbReference type="NCBI Taxonomy" id="1748243"/>
    <lineage>
        <taxon>Bacteria</taxon>
        <taxon>Pseudomonadati</taxon>
        <taxon>Pseudomonadota</taxon>
        <taxon>Gammaproteobacteria</taxon>
        <taxon>Candidatus Tenderiales</taxon>
        <taxon>Candidatus Tenderiaceae</taxon>
        <taxon>Candidatus Tenderia</taxon>
    </lineage>
</organism>
<dbReference type="InterPro" id="IPR019734">
    <property type="entry name" value="TPR_rpt"/>
</dbReference>
<name>A0A832J2C1_9GAMM</name>
<dbReference type="InterPro" id="IPR011990">
    <property type="entry name" value="TPR-like_helical_dom_sf"/>
</dbReference>
<sequence>MQHRHLLPLFIIVLIAGCSSTAKDTLGSLKGKQAIVIEKDAPVEGNITTAIKTYEEIIRDGGDANLNEKALRRLGDLEMQRIDRMFENNEGYLVEDSSYDKAINAYQKLLTRYPDYADRETIVYQLARAYEHNDRLDKSIKALKIFVRDYPNSPRNEEISFRLGELLFQEARYSESEIAYNNIIGRGRHNNKYYEQALFKYAWSIYKQDRCVDSIAPFLSMLDLKLARNIAPSKLEKMSHVSRSDIELINDSFRAITLCLSIQNDPDALHNYLENKPYRSYEFMLYNKLAELYLKQERKDKAAFIYESYFKRSDWHPYALILHDKSINIYTQTESKDKIIRAKKEFVRRYNILSNHLDKSNHNDYQRYLVKSDIESMYNVQTRLKVHLLDVAKYHHAKAQKTDNLLDYQEAIRWYRLYLKHFPLSEDAPQINFLLAEALFEDKLYSEAAHEFERSAYEYGKHDNAAEAGYAALVAYTEQDKLVADKDKKAWNQASLQSALSFARIFYKDPRAPAVLAKAAHELYERRNYIDAVRAAETILHRYPNSDVQNRRTALIVLANTQFERSNYEISELLYTELLTLIPADDPLHAELEERLAASIYKQAEHFRARGAISSAIDEFKHLIKIAPNSSVRPIAEYDIATTYIIMDRWKEAADHLEAFKENHPDHELARNVDEKLAIAYIRLKDPLKAAEALRDIVANADSPEAKREALWQAATLYEKAREKHKAATTYNAYAEMFPEPLEPAIEALYKAGLMHKAVGRDNYYRIQLEKIYDADINGGAQRTNRTRYLAAQAAFELAEPHFERYEKVQLIEPIRKNMQLKNQLMKQALKAYNKALELGIAEYTTAATFRIADMYADFSRKLMDSDRPVDLDDEEMEQYEIMLEEQAFPFEEQAIELHQANLKRMTEDGLYDQWISNSISALAELMPAQYLRTETHGIAATTAH</sequence>
<comment type="caution">
    <text evidence="1">The sequence shown here is derived from an EMBL/GenBank/DDBJ whole genome shotgun (WGS) entry which is preliminary data.</text>
</comment>
<dbReference type="Pfam" id="PF13432">
    <property type="entry name" value="TPR_16"/>
    <property type="match status" value="2"/>
</dbReference>
<dbReference type="Proteomes" id="UP000885832">
    <property type="component" value="Unassembled WGS sequence"/>
</dbReference>
<dbReference type="SMART" id="SM00028">
    <property type="entry name" value="TPR"/>
    <property type="match status" value="7"/>
</dbReference>
<accession>A0A832J2C1</accession>
<protein>
    <submittedName>
        <fullName evidence="1">Tetratricopeptide repeat protein</fullName>
    </submittedName>
</protein>
<proteinExistence type="predicted"/>
<dbReference type="Pfam" id="PF13174">
    <property type="entry name" value="TPR_6"/>
    <property type="match status" value="1"/>
</dbReference>
<reference evidence="1" key="1">
    <citation type="journal article" date="2020" name="mSystems">
        <title>Genome- and Community-Level Interaction Insights into Carbon Utilization and Element Cycling Functions of Hydrothermarchaeota in Hydrothermal Sediment.</title>
        <authorList>
            <person name="Zhou Z."/>
            <person name="Liu Y."/>
            <person name="Xu W."/>
            <person name="Pan J."/>
            <person name="Luo Z.H."/>
            <person name="Li M."/>
        </authorList>
    </citation>
    <scope>NUCLEOTIDE SEQUENCE [LARGE SCALE GENOMIC DNA]</scope>
    <source>
        <strain evidence="1">HyVt-505</strain>
    </source>
</reference>
<dbReference type="Gene3D" id="1.25.40.10">
    <property type="entry name" value="Tetratricopeptide repeat domain"/>
    <property type="match status" value="4"/>
</dbReference>
<dbReference type="SUPFAM" id="SSF48452">
    <property type="entry name" value="TPR-like"/>
    <property type="match status" value="3"/>
</dbReference>
<dbReference type="PROSITE" id="PS51257">
    <property type="entry name" value="PROKAR_LIPOPROTEIN"/>
    <property type="match status" value="1"/>
</dbReference>
<evidence type="ECO:0000313" key="1">
    <source>
        <dbReference type="EMBL" id="HHJ80039.1"/>
    </source>
</evidence>
<dbReference type="EMBL" id="DRNF01000016">
    <property type="protein sequence ID" value="HHJ80039.1"/>
    <property type="molecule type" value="Genomic_DNA"/>
</dbReference>